<dbReference type="InterPro" id="IPR003753">
    <property type="entry name" value="Exonuc_VII_L"/>
</dbReference>
<evidence type="ECO:0000313" key="8">
    <source>
        <dbReference type="EMBL" id="PIS05249.1"/>
    </source>
</evidence>
<dbReference type="GO" id="GO:0003676">
    <property type="term" value="F:nucleic acid binding"/>
    <property type="evidence" value="ECO:0007669"/>
    <property type="project" value="InterPro"/>
</dbReference>
<evidence type="ECO:0000259" key="7">
    <source>
        <dbReference type="PROSITE" id="PS50967"/>
    </source>
</evidence>
<comment type="subunit">
    <text evidence="5">Heterooligomer composed of large and small subunits.</text>
</comment>
<organism evidence="8 9">
    <name type="scientific">Candidatus Buchananbacteria bacterium CG10_big_fil_rev_8_21_14_0_10_42_9</name>
    <dbReference type="NCBI Taxonomy" id="1974526"/>
    <lineage>
        <taxon>Bacteria</taxon>
        <taxon>Candidatus Buchananiibacteriota</taxon>
    </lineage>
</organism>
<keyword evidence="2 5" id="KW-0540">Nuclease</keyword>
<dbReference type="Pfam" id="PF00570">
    <property type="entry name" value="HRDC"/>
    <property type="match status" value="1"/>
</dbReference>
<dbReference type="InterPro" id="IPR044876">
    <property type="entry name" value="HRDC_dom_sf"/>
</dbReference>
<evidence type="ECO:0000256" key="4">
    <source>
        <dbReference type="ARBA" id="ARBA00022839"/>
    </source>
</evidence>
<dbReference type="GO" id="GO:0000166">
    <property type="term" value="F:nucleotide binding"/>
    <property type="evidence" value="ECO:0007669"/>
    <property type="project" value="InterPro"/>
</dbReference>
<dbReference type="InterPro" id="IPR025824">
    <property type="entry name" value="OB-fold_nuc-bd_dom"/>
</dbReference>
<sequence>MSNEHSAELVKRLTRWVGDEAQRRGIEPYLVLSKQAIHDLADKQPTEFPALLDIKGIKQKKQMQYGHQLLQIIQEVISGNVAKEKVETANTPLDDFLSGGDIEEAYEDDPNKPLSVSEFLGQINAVLESQVAIVKGEITQVKKYDYYWYVSIKDEAEASMTCAIPRNVINAIGVDLEDGMEIVVTGYSTVSAKYGSFSFRTEALQVLGAEGELKKAYEKLKKKLEAAGYFNPETKLPVPNFVHRIGVISSKSGVVIHDLMKNLEPRGFQLYFYDSRVEGPHAVRQVIDGIKFFNTQAKRVDVLVIIRGGGSLESLQAFNNEDVAKAIFQSRIPVIAGIGHDVDVPIASLTADAEASTPTAVAHILNQSWAPLTEKLPELESSILDIFENNLEGLKTNLINWQTRLAERGSFMLGRLVQIVEDGWQRMRERTALALNSAADSLTSIEKYLSAVNPQNTLKRGYSYVTKNGQVVRDVAILKPGDEIDTKFYKGEASSTVKIIKP</sequence>
<comment type="function">
    <text evidence="5">Bidirectionally degrades single-stranded DNA into large acid-insoluble oligonucleotides, which are then degraded further into small acid-soluble oligonucleotides.</text>
</comment>
<dbReference type="InterPro" id="IPR010997">
    <property type="entry name" value="HRDC-like_sf"/>
</dbReference>
<keyword evidence="4 5" id="KW-0269">Exonuclease</keyword>
<dbReference type="SUPFAM" id="SSF47819">
    <property type="entry name" value="HRDC-like"/>
    <property type="match status" value="1"/>
</dbReference>
<dbReference type="EC" id="3.1.11.6" evidence="5"/>
<dbReference type="GO" id="GO:0008855">
    <property type="term" value="F:exodeoxyribonuclease VII activity"/>
    <property type="evidence" value="ECO:0007669"/>
    <property type="project" value="UniProtKB-UniRule"/>
</dbReference>
<dbReference type="GO" id="GO:0006308">
    <property type="term" value="P:DNA catabolic process"/>
    <property type="evidence" value="ECO:0007669"/>
    <property type="project" value="UniProtKB-UniRule"/>
</dbReference>
<reference evidence="9" key="1">
    <citation type="submission" date="2017-09" db="EMBL/GenBank/DDBJ databases">
        <title>Depth-based differentiation of microbial function through sediment-hosted aquifers and enrichment of novel symbionts in the deep terrestrial subsurface.</title>
        <authorList>
            <person name="Probst A.J."/>
            <person name="Ladd B."/>
            <person name="Jarett J.K."/>
            <person name="Geller-Mcgrath D.E."/>
            <person name="Sieber C.M.K."/>
            <person name="Emerson J.B."/>
            <person name="Anantharaman K."/>
            <person name="Thomas B.C."/>
            <person name="Malmstrom R."/>
            <person name="Stieglmeier M."/>
            <person name="Klingl A."/>
            <person name="Woyke T."/>
            <person name="Ryan C.M."/>
            <person name="Banfield J.F."/>
        </authorList>
    </citation>
    <scope>NUCLEOTIDE SEQUENCE [LARGE SCALE GENOMIC DNA]</scope>
</reference>
<comment type="catalytic activity">
    <reaction evidence="5 6">
        <text>Exonucleolytic cleavage in either 5'- to 3'- or 3'- to 5'-direction to yield nucleoside 5'-phosphates.</text>
        <dbReference type="EC" id="3.1.11.6"/>
    </reaction>
</comment>
<comment type="similarity">
    <text evidence="5 6">Belongs to the XseA family.</text>
</comment>
<dbReference type="EMBL" id="PEZZ01000015">
    <property type="protein sequence ID" value="PIS05249.1"/>
    <property type="molecule type" value="Genomic_DNA"/>
</dbReference>
<comment type="caution">
    <text evidence="8">The sequence shown here is derived from an EMBL/GenBank/DDBJ whole genome shotgun (WGS) entry which is preliminary data.</text>
</comment>
<feature type="domain" description="HRDC" evidence="7">
    <location>
        <begin position="3"/>
        <end position="83"/>
    </location>
</feature>
<dbReference type="PANTHER" id="PTHR30008">
    <property type="entry name" value="EXODEOXYRIBONUCLEASE 7 LARGE SUBUNIT"/>
    <property type="match status" value="1"/>
</dbReference>
<keyword evidence="1 5" id="KW-0963">Cytoplasm</keyword>
<evidence type="ECO:0000256" key="5">
    <source>
        <dbReference type="HAMAP-Rule" id="MF_00378"/>
    </source>
</evidence>
<dbReference type="GO" id="GO:0009318">
    <property type="term" value="C:exodeoxyribonuclease VII complex"/>
    <property type="evidence" value="ECO:0007669"/>
    <property type="project" value="UniProtKB-UniRule"/>
</dbReference>
<evidence type="ECO:0000256" key="3">
    <source>
        <dbReference type="ARBA" id="ARBA00022801"/>
    </source>
</evidence>
<evidence type="ECO:0000313" key="9">
    <source>
        <dbReference type="Proteomes" id="UP000230935"/>
    </source>
</evidence>
<dbReference type="GO" id="GO:0005737">
    <property type="term" value="C:cytoplasm"/>
    <property type="evidence" value="ECO:0007669"/>
    <property type="project" value="UniProtKB-SubCell"/>
</dbReference>
<protein>
    <recommendedName>
        <fullName evidence="5">Exodeoxyribonuclease 7 large subunit</fullName>
        <ecNumber evidence="5">3.1.11.6</ecNumber>
    </recommendedName>
    <alternativeName>
        <fullName evidence="5">Exodeoxyribonuclease VII large subunit</fullName>
        <shortName evidence="5">Exonuclease VII large subunit</shortName>
    </alternativeName>
</protein>
<dbReference type="CDD" id="cd04489">
    <property type="entry name" value="ExoVII_LU_OBF"/>
    <property type="match status" value="1"/>
</dbReference>
<comment type="subcellular location">
    <subcellularLocation>
        <location evidence="5 6">Cytoplasm</location>
    </subcellularLocation>
</comment>
<keyword evidence="3 5" id="KW-0378">Hydrolase</keyword>
<dbReference type="Proteomes" id="UP000230935">
    <property type="component" value="Unassembled WGS sequence"/>
</dbReference>
<dbReference type="AlphaFoldDB" id="A0A2H0W1K9"/>
<evidence type="ECO:0000256" key="1">
    <source>
        <dbReference type="ARBA" id="ARBA00022490"/>
    </source>
</evidence>
<dbReference type="PANTHER" id="PTHR30008:SF0">
    <property type="entry name" value="EXODEOXYRIBONUCLEASE 7 LARGE SUBUNIT"/>
    <property type="match status" value="1"/>
</dbReference>
<dbReference type="NCBIfam" id="TIGR00237">
    <property type="entry name" value="xseA"/>
    <property type="match status" value="1"/>
</dbReference>
<evidence type="ECO:0000256" key="6">
    <source>
        <dbReference type="RuleBase" id="RU004355"/>
    </source>
</evidence>
<dbReference type="InterPro" id="IPR020579">
    <property type="entry name" value="Exonuc_VII_lsu_C"/>
</dbReference>
<dbReference type="HAMAP" id="MF_00378">
    <property type="entry name" value="Exonuc_7_L"/>
    <property type="match status" value="1"/>
</dbReference>
<dbReference type="InterPro" id="IPR002121">
    <property type="entry name" value="HRDC_dom"/>
</dbReference>
<evidence type="ECO:0000256" key="2">
    <source>
        <dbReference type="ARBA" id="ARBA00022722"/>
    </source>
</evidence>
<dbReference type="Pfam" id="PF02601">
    <property type="entry name" value="Exonuc_VII_L"/>
    <property type="match status" value="1"/>
</dbReference>
<gene>
    <name evidence="5 8" type="primary">xseA</name>
    <name evidence="8" type="ORF">COT81_02185</name>
</gene>
<dbReference type="Pfam" id="PF13742">
    <property type="entry name" value="tRNA_anti_2"/>
    <property type="match status" value="1"/>
</dbReference>
<accession>A0A2H0W1K9</accession>
<dbReference type="Gene3D" id="1.10.150.80">
    <property type="entry name" value="HRDC domain"/>
    <property type="match status" value="1"/>
</dbReference>
<proteinExistence type="inferred from homology"/>
<dbReference type="SMART" id="SM00341">
    <property type="entry name" value="HRDC"/>
    <property type="match status" value="1"/>
</dbReference>
<dbReference type="PROSITE" id="PS50967">
    <property type="entry name" value="HRDC"/>
    <property type="match status" value="1"/>
</dbReference>
<name>A0A2H0W1K9_9BACT</name>